<organism evidence="8 9">
    <name type="scientific">Ferruginibacter yonginensis</name>
    <dbReference type="NCBI Taxonomy" id="1310416"/>
    <lineage>
        <taxon>Bacteria</taxon>
        <taxon>Pseudomonadati</taxon>
        <taxon>Bacteroidota</taxon>
        <taxon>Chitinophagia</taxon>
        <taxon>Chitinophagales</taxon>
        <taxon>Chitinophagaceae</taxon>
        <taxon>Ferruginibacter</taxon>
    </lineage>
</organism>
<sequence length="243" mass="27031">MENNIHILIVEDEALIAQNIKMQLEDLGYNIANVCYTYNTAIQSINNTTFDVLITDINLGNGIDTKSGIQVAQALRANGDKPIIFLTAFSDVDTIKKAAAVKPSAYLVKPINEASLFAAIQIAVDNFNNNKVPQANEPATPAYFFVKQGGKMFKIWWDDVYHLEAVKNYVKISAKSQTGSILMRGSLQHFLSQMVPPSHKNQFVRINRSEAIDKKIIKSIDKDSIETIYGEFKISAEFGINAL</sequence>
<dbReference type="InterPro" id="IPR039420">
    <property type="entry name" value="WalR-like"/>
</dbReference>
<dbReference type="SMART" id="SM00448">
    <property type="entry name" value="REC"/>
    <property type="match status" value="1"/>
</dbReference>
<dbReference type="InterPro" id="IPR001789">
    <property type="entry name" value="Sig_transdc_resp-reg_receiver"/>
</dbReference>
<accession>A0ABV8QU15</accession>
<dbReference type="InterPro" id="IPR007492">
    <property type="entry name" value="LytTR_DNA-bd_dom"/>
</dbReference>
<evidence type="ECO:0000256" key="4">
    <source>
        <dbReference type="ARBA" id="ARBA00023125"/>
    </source>
</evidence>
<evidence type="ECO:0000256" key="3">
    <source>
        <dbReference type="ARBA" id="ARBA00023015"/>
    </source>
</evidence>
<feature type="domain" description="Response regulatory" evidence="7">
    <location>
        <begin position="6"/>
        <end position="124"/>
    </location>
</feature>
<comment type="caution">
    <text evidence="8">The sequence shown here is derived from an EMBL/GenBank/DDBJ whole genome shotgun (WGS) entry which is preliminary data.</text>
</comment>
<keyword evidence="4" id="KW-0238">DNA-binding</keyword>
<name>A0ABV8QU15_9BACT</name>
<dbReference type="Gene3D" id="3.40.50.2300">
    <property type="match status" value="1"/>
</dbReference>
<protein>
    <submittedName>
        <fullName evidence="8">Response regulator</fullName>
    </submittedName>
</protein>
<keyword evidence="1 6" id="KW-0597">Phosphoprotein</keyword>
<evidence type="ECO:0000313" key="9">
    <source>
        <dbReference type="Proteomes" id="UP001595907"/>
    </source>
</evidence>
<reference evidence="9" key="1">
    <citation type="journal article" date="2019" name="Int. J. Syst. Evol. Microbiol.">
        <title>The Global Catalogue of Microorganisms (GCM) 10K type strain sequencing project: providing services to taxonomists for standard genome sequencing and annotation.</title>
        <authorList>
            <consortium name="The Broad Institute Genomics Platform"/>
            <consortium name="The Broad Institute Genome Sequencing Center for Infectious Disease"/>
            <person name="Wu L."/>
            <person name="Ma J."/>
        </authorList>
    </citation>
    <scope>NUCLEOTIDE SEQUENCE [LARGE SCALE GENOMIC DNA]</scope>
    <source>
        <strain evidence="9">CECT 8289</strain>
    </source>
</reference>
<evidence type="ECO:0000256" key="6">
    <source>
        <dbReference type="PROSITE-ProRule" id="PRU00169"/>
    </source>
</evidence>
<proteinExistence type="predicted"/>
<dbReference type="Gene3D" id="2.40.50.1020">
    <property type="entry name" value="LytTr DNA-binding domain"/>
    <property type="match status" value="1"/>
</dbReference>
<dbReference type="Pfam" id="PF04397">
    <property type="entry name" value="LytTR"/>
    <property type="match status" value="1"/>
</dbReference>
<evidence type="ECO:0000256" key="2">
    <source>
        <dbReference type="ARBA" id="ARBA00023012"/>
    </source>
</evidence>
<dbReference type="EMBL" id="JBHSCZ010000004">
    <property type="protein sequence ID" value="MFC4263750.1"/>
    <property type="molecule type" value="Genomic_DNA"/>
</dbReference>
<dbReference type="InterPro" id="IPR011006">
    <property type="entry name" value="CheY-like_superfamily"/>
</dbReference>
<dbReference type="Pfam" id="PF00072">
    <property type="entry name" value="Response_reg"/>
    <property type="match status" value="1"/>
</dbReference>
<dbReference type="SMART" id="SM00850">
    <property type="entry name" value="LytTR"/>
    <property type="match status" value="1"/>
</dbReference>
<evidence type="ECO:0000313" key="8">
    <source>
        <dbReference type="EMBL" id="MFC4263750.1"/>
    </source>
</evidence>
<dbReference type="RefSeq" id="WP_379710735.1">
    <property type="nucleotide sequence ID" value="NZ_JBHSCZ010000004.1"/>
</dbReference>
<dbReference type="Proteomes" id="UP001595907">
    <property type="component" value="Unassembled WGS sequence"/>
</dbReference>
<gene>
    <name evidence="8" type="ORF">ACFOWM_12715</name>
</gene>
<dbReference type="PROSITE" id="PS50110">
    <property type="entry name" value="RESPONSE_REGULATORY"/>
    <property type="match status" value="1"/>
</dbReference>
<keyword evidence="3" id="KW-0805">Transcription regulation</keyword>
<keyword evidence="9" id="KW-1185">Reference proteome</keyword>
<evidence type="ECO:0000256" key="5">
    <source>
        <dbReference type="ARBA" id="ARBA00023163"/>
    </source>
</evidence>
<dbReference type="CDD" id="cd17534">
    <property type="entry name" value="REC_DC-like"/>
    <property type="match status" value="1"/>
</dbReference>
<keyword evidence="5" id="KW-0804">Transcription</keyword>
<feature type="modified residue" description="4-aspartylphosphate" evidence="6">
    <location>
        <position position="56"/>
    </location>
</feature>
<dbReference type="PANTHER" id="PTHR48111">
    <property type="entry name" value="REGULATOR OF RPOS"/>
    <property type="match status" value="1"/>
</dbReference>
<dbReference type="SUPFAM" id="SSF52172">
    <property type="entry name" value="CheY-like"/>
    <property type="match status" value="1"/>
</dbReference>
<evidence type="ECO:0000259" key="7">
    <source>
        <dbReference type="PROSITE" id="PS50110"/>
    </source>
</evidence>
<evidence type="ECO:0000256" key="1">
    <source>
        <dbReference type="ARBA" id="ARBA00022553"/>
    </source>
</evidence>
<keyword evidence="2" id="KW-0902">Two-component regulatory system</keyword>
<dbReference type="PANTHER" id="PTHR48111:SF1">
    <property type="entry name" value="TWO-COMPONENT RESPONSE REGULATOR ORR33"/>
    <property type="match status" value="1"/>
</dbReference>